<dbReference type="PANTHER" id="PTHR45339">
    <property type="entry name" value="HYBRID SIGNAL TRANSDUCTION HISTIDINE KINASE J"/>
    <property type="match status" value="1"/>
</dbReference>
<keyword evidence="4" id="KW-0808">Transferase</keyword>
<dbReference type="PRINTS" id="PR00344">
    <property type="entry name" value="BCTRLSENSOR"/>
</dbReference>
<feature type="domain" description="Response regulatory" evidence="14">
    <location>
        <begin position="621"/>
        <end position="736"/>
    </location>
</feature>
<feature type="domain" description="Histidine kinase" evidence="13">
    <location>
        <begin position="378"/>
        <end position="598"/>
    </location>
</feature>
<dbReference type="PROSITE" id="PS50110">
    <property type="entry name" value="RESPONSE_REGULATORY"/>
    <property type="match status" value="1"/>
</dbReference>
<dbReference type="SUPFAM" id="SSF47384">
    <property type="entry name" value="Homodimeric domain of signal transducing histidine kinase"/>
    <property type="match status" value="1"/>
</dbReference>
<dbReference type="InterPro" id="IPR004358">
    <property type="entry name" value="Sig_transdc_His_kin-like_C"/>
</dbReference>
<dbReference type="Gene3D" id="3.40.50.2300">
    <property type="match status" value="1"/>
</dbReference>
<dbReference type="SUPFAM" id="SSF55785">
    <property type="entry name" value="PYP-like sensor domain (PAS domain)"/>
    <property type="match status" value="1"/>
</dbReference>
<evidence type="ECO:0000256" key="10">
    <source>
        <dbReference type="ARBA" id="ARBA00068150"/>
    </source>
</evidence>
<dbReference type="GO" id="GO:0000155">
    <property type="term" value="F:phosphorelay sensor kinase activity"/>
    <property type="evidence" value="ECO:0007669"/>
    <property type="project" value="InterPro"/>
</dbReference>
<dbReference type="InterPro" id="IPR001789">
    <property type="entry name" value="Sig_transdc_resp-reg_receiver"/>
</dbReference>
<dbReference type="InterPro" id="IPR036097">
    <property type="entry name" value="HisK_dim/P_sf"/>
</dbReference>
<keyword evidence="12" id="KW-0472">Membrane</keyword>
<evidence type="ECO:0000256" key="4">
    <source>
        <dbReference type="ARBA" id="ARBA00022679"/>
    </source>
</evidence>
<evidence type="ECO:0000256" key="8">
    <source>
        <dbReference type="ARBA" id="ARBA00023012"/>
    </source>
</evidence>
<reference evidence="18" key="1">
    <citation type="submission" date="2016-10" db="EMBL/GenBank/DDBJ databases">
        <authorList>
            <person name="Varghese N."/>
            <person name="Submissions S."/>
        </authorList>
    </citation>
    <scope>NUCLEOTIDE SEQUENCE [LARGE SCALE GENOMIC DNA]</scope>
    <source>
        <strain evidence="18">DSM 28453</strain>
    </source>
</reference>
<protein>
    <recommendedName>
        <fullName evidence="10">Sensory/regulatory protein RpfC</fullName>
        <ecNumber evidence="2">2.7.13.3</ecNumber>
    </recommendedName>
</protein>
<dbReference type="RefSeq" id="WP_093323046.1">
    <property type="nucleotide sequence ID" value="NZ_FOSZ01000003.1"/>
</dbReference>
<dbReference type="Pfam" id="PF00072">
    <property type="entry name" value="Response_reg"/>
    <property type="match status" value="1"/>
</dbReference>
<dbReference type="PROSITE" id="PS50112">
    <property type="entry name" value="PAS"/>
    <property type="match status" value="1"/>
</dbReference>
<evidence type="ECO:0000256" key="9">
    <source>
        <dbReference type="ARBA" id="ARBA00064003"/>
    </source>
</evidence>
<dbReference type="Gene3D" id="3.30.565.10">
    <property type="entry name" value="Histidine kinase-like ATPase, C-terminal domain"/>
    <property type="match status" value="1"/>
</dbReference>
<dbReference type="InterPro" id="IPR035965">
    <property type="entry name" value="PAS-like_dom_sf"/>
</dbReference>
<dbReference type="InterPro" id="IPR000700">
    <property type="entry name" value="PAS-assoc_C"/>
</dbReference>
<evidence type="ECO:0000256" key="12">
    <source>
        <dbReference type="SAM" id="Phobius"/>
    </source>
</evidence>
<comment type="subunit">
    <text evidence="9">At low DSF concentrations, interacts with RpfF.</text>
</comment>
<evidence type="ECO:0000256" key="1">
    <source>
        <dbReference type="ARBA" id="ARBA00000085"/>
    </source>
</evidence>
<comment type="catalytic activity">
    <reaction evidence="1">
        <text>ATP + protein L-histidine = ADP + protein N-phospho-L-histidine.</text>
        <dbReference type="EC" id="2.7.13.3"/>
    </reaction>
</comment>
<evidence type="ECO:0000313" key="18">
    <source>
        <dbReference type="Proteomes" id="UP000198851"/>
    </source>
</evidence>
<dbReference type="CDD" id="cd17546">
    <property type="entry name" value="REC_hyHK_CKI1_RcsC-like"/>
    <property type="match status" value="1"/>
</dbReference>
<evidence type="ECO:0000256" key="11">
    <source>
        <dbReference type="PROSITE-ProRule" id="PRU00169"/>
    </source>
</evidence>
<keyword evidence="3 11" id="KW-0597">Phosphoprotein</keyword>
<feature type="transmembrane region" description="Helical" evidence="12">
    <location>
        <begin position="179"/>
        <end position="198"/>
    </location>
</feature>
<dbReference type="FunFam" id="3.30.565.10:FF:000010">
    <property type="entry name" value="Sensor histidine kinase RcsC"/>
    <property type="match status" value="1"/>
</dbReference>
<evidence type="ECO:0000259" key="14">
    <source>
        <dbReference type="PROSITE" id="PS50110"/>
    </source>
</evidence>
<gene>
    <name evidence="17" type="ORF">SAMN04488036_103118</name>
</gene>
<dbReference type="PROSITE" id="PS50109">
    <property type="entry name" value="HIS_KIN"/>
    <property type="match status" value="1"/>
</dbReference>
<dbReference type="STRING" id="1280847.SAMN04488036_103118"/>
<dbReference type="AlphaFoldDB" id="A0A1I4DFD7"/>
<dbReference type="Pfam" id="PF13426">
    <property type="entry name" value="PAS_9"/>
    <property type="match status" value="1"/>
</dbReference>
<dbReference type="InterPro" id="IPR003661">
    <property type="entry name" value="HisK_dim/P_dom"/>
</dbReference>
<dbReference type="CDD" id="cd00130">
    <property type="entry name" value="PAS"/>
    <property type="match status" value="1"/>
</dbReference>
<keyword evidence="7" id="KW-0067">ATP-binding</keyword>
<dbReference type="InterPro" id="IPR036890">
    <property type="entry name" value="HATPase_C_sf"/>
</dbReference>
<dbReference type="InterPro" id="IPR000014">
    <property type="entry name" value="PAS"/>
</dbReference>
<sequence length="746" mass="81699">MANAIFELEQALADFDARRSPLGKLNRYRQSRIGHVFNRVVFIFMGALAIGFLIDPMVALAATSIYLIGEAVDTWILTKLPDWIEKGMPLTRAECLALFGSFLQTTTVCVFIGFTWIYVPRESSMILCLSLIGGSVVNALNALTLNRVISIMRIGMFAILVVSLALIDLQRFDTFPTYVIFNLIGTLMLVYLLVPFVAESTHERRKGNMSKRRLIAQGLALARANESLYTKQQESRRLALVVQHASDAVTLVDSGGKIVWVNKAFTTLTGYSFQEVLGKKSSLFFNEPGVVNKASQMIEDALRSGSSGKVTNESVAKDGSKRWLETSFGPVWDDAGQLELLFIIDRDVSDIKSREAELEDARVAAEKGERSQSSFLATMSHEIRTPMNGIIGMTELLSKSDLSDTDRLYVDTIQSSSEALLTIINDILDFSKLNDGHLTIKPTTFALYPSLHEVMNLMRPLARAKGLELVLNCQADLPKTVLGDGGRLRQVLINVIGNAIKFTDSGSVTLAVSGRQDNGELHLNLEVSDTGIGIPEDQLDQVFERFAQADTASTRRFGGTGLGLSISRRLVQLMRGDIQVHSVVERGSCFSISVVLGISKCLTVTQSGEDRAEPDALLGTRVLLAEDNMTNRLVVQKFLQGSGVTLITAENGAEAVDVSRKLTPEVILMDMSMPVMDGLEATRRIRALDIPQPVIIALTANAYSSDRETCLDAGMDAFLSKPVRRGQLLHELSLATAKARAHSKAS</sequence>
<dbReference type="GO" id="GO:0005524">
    <property type="term" value="F:ATP binding"/>
    <property type="evidence" value="ECO:0007669"/>
    <property type="project" value="UniProtKB-KW"/>
</dbReference>
<keyword evidence="12" id="KW-0812">Transmembrane</keyword>
<dbReference type="Pfam" id="PF02518">
    <property type="entry name" value="HATPase_c"/>
    <property type="match status" value="1"/>
</dbReference>
<dbReference type="SMART" id="SM00091">
    <property type="entry name" value="PAS"/>
    <property type="match status" value="1"/>
</dbReference>
<dbReference type="SMART" id="SM00388">
    <property type="entry name" value="HisKA"/>
    <property type="match status" value="1"/>
</dbReference>
<dbReference type="EMBL" id="FOSZ01000003">
    <property type="protein sequence ID" value="SFK91905.1"/>
    <property type="molecule type" value="Genomic_DNA"/>
</dbReference>
<dbReference type="InterPro" id="IPR011006">
    <property type="entry name" value="CheY-like_superfamily"/>
</dbReference>
<feature type="transmembrane region" description="Helical" evidence="12">
    <location>
        <begin position="97"/>
        <end position="118"/>
    </location>
</feature>
<dbReference type="FunFam" id="1.10.287.130:FF:000002">
    <property type="entry name" value="Two-component osmosensing histidine kinase"/>
    <property type="match status" value="1"/>
</dbReference>
<dbReference type="Proteomes" id="UP000198851">
    <property type="component" value="Unassembled WGS sequence"/>
</dbReference>
<evidence type="ECO:0000256" key="7">
    <source>
        <dbReference type="ARBA" id="ARBA00022840"/>
    </source>
</evidence>
<dbReference type="CDD" id="cd00082">
    <property type="entry name" value="HisKA"/>
    <property type="match status" value="1"/>
</dbReference>
<evidence type="ECO:0000259" key="13">
    <source>
        <dbReference type="PROSITE" id="PS50109"/>
    </source>
</evidence>
<evidence type="ECO:0000259" key="16">
    <source>
        <dbReference type="PROSITE" id="PS50113"/>
    </source>
</evidence>
<keyword evidence="6" id="KW-0418">Kinase</keyword>
<evidence type="ECO:0000256" key="3">
    <source>
        <dbReference type="ARBA" id="ARBA00022553"/>
    </source>
</evidence>
<organism evidence="17 18">
    <name type="scientific">Shimia haliotis</name>
    <dbReference type="NCBI Taxonomy" id="1280847"/>
    <lineage>
        <taxon>Bacteria</taxon>
        <taxon>Pseudomonadati</taxon>
        <taxon>Pseudomonadota</taxon>
        <taxon>Alphaproteobacteria</taxon>
        <taxon>Rhodobacterales</taxon>
        <taxon>Roseobacteraceae</taxon>
    </lineage>
</organism>
<dbReference type="SMART" id="SM00387">
    <property type="entry name" value="HATPase_c"/>
    <property type="match status" value="1"/>
</dbReference>
<dbReference type="CDD" id="cd16922">
    <property type="entry name" value="HATPase_EvgS-ArcB-TorS-like"/>
    <property type="match status" value="1"/>
</dbReference>
<proteinExistence type="predicted"/>
<name>A0A1I4DFD7_9RHOB</name>
<dbReference type="InterPro" id="IPR003594">
    <property type="entry name" value="HATPase_dom"/>
</dbReference>
<evidence type="ECO:0000313" key="17">
    <source>
        <dbReference type="EMBL" id="SFK91905.1"/>
    </source>
</evidence>
<dbReference type="OrthoDB" id="9801651at2"/>
<dbReference type="SUPFAM" id="SSF52172">
    <property type="entry name" value="CheY-like"/>
    <property type="match status" value="1"/>
</dbReference>
<evidence type="ECO:0000256" key="5">
    <source>
        <dbReference type="ARBA" id="ARBA00022741"/>
    </source>
</evidence>
<keyword evidence="12" id="KW-1133">Transmembrane helix</keyword>
<dbReference type="Gene3D" id="1.10.287.130">
    <property type="match status" value="1"/>
</dbReference>
<accession>A0A1I4DFD7</accession>
<evidence type="ECO:0000256" key="2">
    <source>
        <dbReference type="ARBA" id="ARBA00012438"/>
    </source>
</evidence>
<dbReference type="NCBIfam" id="TIGR00229">
    <property type="entry name" value="sensory_box"/>
    <property type="match status" value="1"/>
</dbReference>
<dbReference type="Gene3D" id="3.30.450.20">
    <property type="entry name" value="PAS domain"/>
    <property type="match status" value="1"/>
</dbReference>
<dbReference type="SMART" id="SM00448">
    <property type="entry name" value="REC"/>
    <property type="match status" value="1"/>
</dbReference>
<dbReference type="PANTHER" id="PTHR45339:SF1">
    <property type="entry name" value="HYBRID SIGNAL TRANSDUCTION HISTIDINE KINASE J"/>
    <property type="match status" value="1"/>
</dbReference>
<dbReference type="EC" id="2.7.13.3" evidence="2"/>
<feature type="domain" description="PAS" evidence="15">
    <location>
        <begin position="234"/>
        <end position="305"/>
    </location>
</feature>
<evidence type="ECO:0000259" key="15">
    <source>
        <dbReference type="PROSITE" id="PS50112"/>
    </source>
</evidence>
<feature type="modified residue" description="4-aspartylphosphate" evidence="11">
    <location>
        <position position="670"/>
    </location>
</feature>
<evidence type="ECO:0000256" key="6">
    <source>
        <dbReference type="ARBA" id="ARBA00022777"/>
    </source>
</evidence>
<feature type="domain" description="PAC" evidence="16">
    <location>
        <begin position="304"/>
        <end position="360"/>
    </location>
</feature>
<keyword evidence="8" id="KW-0902">Two-component regulatory system</keyword>
<feature type="transmembrane region" description="Helical" evidence="12">
    <location>
        <begin position="124"/>
        <end position="143"/>
    </location>
</feature>
<dbReference type="Pfam" id="PF00512">
    <property type="entry name" value="HisKA"/>
    <property type="match status" value="1"/>
</dbReference>
<keyword evidence="18" id="KW-1185">Reference proteome</keyword>
<feature type="transmembrane region" description="Helical" evidence="12">
    <location>
        <begin position="36"/>
        <end position="54"/>
    </location>
</feature>
<dbReference type="SUPFAM" id="SSF55874">
    <property type="entry name" value="ATPase domain of HSP90 chaperone/DNA topoisomerase II/histidine kinase"/>
    <property type="match status" value="1"/>
</dbReference>
<dbReference type="InterPro" id="IPR005467">
    <property type="entry name" value="His_kinase_dom"/>
</dbReference>
<feature type="transmembrane region" description="Helical" evidence="12">
    <location>
        <begin position="150"/>
        <end position="167"/>
    </location>
</feature>
<dbReference type="PROSITE" id="PS50113">
    <property type="entry name" value="PAC"/>
    <property type="match status" value="1"/>
</dbReference>
<keyword evidence="5" id="KW-0547">Nucleotide-binding</keyword>